<dbReference type="KEGG" id="ttk:TST_0844"/>
<keyword evidence="5" id="KW-1185">Reference proteome</keyword>
<dbReference type="STRING" id="1298851.TST_0844"/>
<name>A0A0S3QTM4_THET7</name>
<organism evidence="4 5">
    <name type="scientific">Thermosulfidibacter takaii (strain DSM 17441 / JCM 13301 / NBRC 103674 / ABI70S6)</name>
    <dbReference type="NCBI Taxonomy" id="1298851"/>
    <lineage>
        <taxon>Bacteria</taxon>
        <taxon>Pseudomonadati</taxon>
        <taxon>Thermosulfidibacterota</taxon>
        <taxon>Thermosulfidibacteria</taxon>
        <taxon>Thermosulfidibacterales</taxon>
        <taxon>Thermosulfidibacteraceae</taxon>
    </lineage>
</organism>
<evidence type="ECO:0000259" key="3">
    <source>
        <dbReference type="Pfam" id="PF13598"/>
    </source>
</evidence>
<dbReference type="PANTHER" id="PTHR31005:SF8">
    <property type="entry name" value="DUF4139 DOMAIN-CONTAINING PROTEIN"/>
    <property type="match status" value="1"/>
</dbReference>
<dbReference type="RefSeq" id="WP_068549641.1">
    <property type="nucleotide sequence ID" value="NZ_AP013035.1"/>
</dbReference>
<feature type="signal peptide" evidence="2">
    <location>
        <begin position="1"/>
        <end position="23"/>
    </location>
</feature>
<dbReference type="AlphaFoldDB" id="A0A0S3QTM4"/>
<evidence type="ECO:0000256" key="2">
    <source>
        <dbReference type="SAM" id="SignalP"/>
    </source>
</evidence>
<proteinExistence type="predicted"/>
<feature type="coiled-coil region" evidence="1">
    <location>
        <begin position="148"/>
        <end position="175"/>
    </location>
</feature>
<evidence type="ECO:0000313" key="5">
    <source>
        <dbReference type="Proteomes" id="UP000063234"/>
    </source>
</evidence>
<dbReference type="InterPro" id="IPR011935">
    <property type="entry name" value="CHP02231"/>
</dbReference>
<dbReference type="NCBIfam" id="TIGR02231">
    <property type="entry name" value="mucoidy inhibitor MuiA family protein"/>
    <property type="match status" value="1"/>
</dbReference>
<feature type="domain" description="DUF4139" evidence="3">
    <location>
        <begin position="190"/>
        <end position="484"/>
    </location>
</feature>
<dbReference type="PANTHER" id="PTHR31005">
    <property type="entry name" value="DUF4139 DOMAIN-CONTAINING PROTEIN"/>
    <property type="match status" value="1"/>
</dbReference>
<dbReference type="Proteomes" id="UP000063234">
    <property type="component" value="Chromosome"/>
</dbReference>
<protein>
    <recommendedName>
        <fullName evidence="3">DUF4139 domain-containing protein</fullName>
    </recommendedName>
</protein>
<dbReference type="OrthoDB" id="1108421at2"/>
<sequence length="493" mass="55835">MNTIKRYALIFLALLFFSQPSLAQLEIEEATLYPNGATLIAKAVTYVNKGKNFVGFLPKDVDRASLNLAPNCNSASIIGVDWASPEKTEAYKSLKAKLDRLYNELSVVEESAAFYEGLIKSLQEAYKNNRYLNYLPYEKKFAELQSKHLAQKQKITLLKKQIEEIQKQLKKLDTMLALFVWATEEDQCEITLSFNTSKAHWKPEYILSHDKGKITLRFLAKIMQTTGINWKDVDIALSSSKPVRSLSLPEIEPLFVYAIDNTQIFRSKMVMRAAPPRMEEIKTSVKRSLSSYSYTLATPVSLDSGKEGIFALKTFKWDKPKIERICVPSESEAVYVKVELPLPKSPLPNGTVRIIDEGTYVGNVQMSSLISGKTMVVPLGTDPEIEVKRKLIDLKKEKTWSGNNRVTATYKITLVNTKDTPVSVKLIEPLPVSKDDRVEVTILQDKITPVPNKIKKNGLATWILNLQPGKRVEITYSFRIQFPEKALINLDIY</sequence>
<keyword evidence="2" id="KW-0732">Signal</keyword>
<accession>A0A0S3QTM4</accession>
<dbReference type="Pfam" id="PF13598">
    <property type="entry name" value="DUF4139"/>
    <property type="match status" value="1"/>
</dbReference>
<reference evidence="5" key="1">
    <citation type="journal article" date="2018" name="Science">
        <title>A primordial and reversible TCA cycle in a facultatively chemolithoautotrophic thermophile.</title>
        <authorList>
            <person name="Nunoura T."/>
            <person name="Chikaraishi Y."/>
            <person name="Izaki R."/>
            <person name="Suwa T."/>
            <person name="Sato T."/>
            <person name="Harada T."/>
            <person name="Mori K."/>
            <person name="Kato Y."/>
            <person name="Miyazaki M."/>
            <person name="Shimamura S."/>
            <person name="Yanagawa K."/>
            <person name="Shuto A."/>
            <person name="Ohkouchi N."/>
            <person name="Fujita N."/>
            <person name="Takaki Y."/>
            <person name="Atomi H."/>
            <person name="Takai K."/>
        </authorList>
    </citation>
    <scope>NUCLEOTIDE SEQUENCE [LARGE SCALE GENOMIC DNA]</scope>
    <source>
        <strain evidence="5">DSM 17441 / JCM 13301 / NBRC 103674 / ABI70S6</strain>
    </source>
</reference>
<dbReference type="EMBL" id="AP013035">
    <property type="protein sequence ID" value="BAT71644.1"/>
    <property type="molecule type" value="Genomic_DNA"/>
</dbReference>
<feature type="chain" id="PRO_5006616367" description="DUF4139 domain-containing protein" evidence="2">
    <location>
        <begin position="24"/>
        <end position="493"/>
    </location>
</feature>
<gene>
    <name evidence="4" type="ORF">TST_0844</name>
</gene>
<dbReference type="InterPro" id="IPR037291">
    <property type="entry name" value="DUF4139"/>
</dbReference>
<evidence type="ECO:0000256" key="1">
    <source>
        <dbReference type="SAM" id="Coils"/>
    </source>
</evidence>
<evidence type="ECO:0000313" key="4">
    <source>
        <dbReference type="EMBL" id="BAT71644.1"/>
    </source>
</evidence>
<keyword evidence="1" id="KW-0175">Coiled coil</keyword>